<protein>
    <submittedName>
        <fullName evidence="1">Uncharacterized protein</fullName>
    </submittedName>
</protein>
<keyword evidence="1" id="KW-0614">Plasmid</keyword>
<evidence type="ECO:0000313" key="1">
    <source>
        <dbReference type="EMBL" id="ARU18356.1"/>
    </source>
</evidence>
<reference evidence="1 2" key="1">
    <citation type="submission" date="2017-01" db="EMBL/GenBank/DDBJ databases">
        <title>Complete genome sequence of esterase-producing bacterium Croceicoccus marinus E4A9.</title>
        <authorList>
            <person name="Wu Y.-H."/>
            <person name="Cheng H."/>
            <person name="Xu L."/>
            <person name="Huo Y.-Y."/>
            <person name="Wang C.-S."/>
            <person name="Xu X.-W."/>
        </authorList>
    </citation>
    <scope>NUCLEOTIDE SEQUENCE [LARGE SCALE GENOMIC DNA]</scope>
    <source>
        <strain evidence="1 2">E4A9</strain>
        <plasmid evidence="2">Plasmid pcme4a9ii</plasmid>
    </source>
</reference>
<gene>
    <name evidence="1" type="ORF">A9D14_18600</name>
</gene>
<dbReference type="STRING" id="450378.GCA_001661675_03735"/>
<organism evidence="1 2">
    <name type="scientific">Croceicoccus marinus</name>
    <dbReference type="NCBI Taxonomy" id="450378"/>
    <lineage>
        <taxon>Bacteria</taxon>
        <taxon>Pseudomonadati</taxon>
        <taxon>Pseudomonadota</taxon>
        <taxon>Alphaproteobacteria</taxon>
        <taxon>Sphingomonadales</taxon>
        <taxon>Erythrobacteraceae</taxon>
        <taxon>Croceicoccus</taxon>
    </lineage>
</organism>
<accession>A0A217EYZ3</accession>
<dbReference type="AlphaFoldDB" id="A0A217EYZ3"/>
<dbReference type="KEGG" id="cman:A9D14_18600"/>
<sequence length="134" mass="15391">MTNSEDPYDDVIRAADHFADWTYDRLARKVVHAMQRFEATGIFGDDHGCRTLWDEYCHKRHHGPHEALESAWDGTITPYIDHALATLSRPERDLIDRLNDVDGDRTASDQVRSALDRCAMDRAFPPRSWSSTFG</sequence>
<dbReference type="EMBL" id="CP019604">
    <property type="protein sequence ID" value="ARU18356.1"/>
    <property type="molecule type" value="Genomic_DNA"/>
</dbReference>
<dbReference type="RefSeq" id="WP_066850871.1">
    <property type="nucleotide sequence ID" value="NZ_CP019604.1"/>
</dbReference>
<proteinExistence type="predicted"/>
<geneLocation type="plasmid" evidence="2">
    <name>pcme4a9ii</name>
</geneLocation>
<evidence type="ECO:0000313" key="2">
    <source>
        <dbReference type="Proteomes" id="UP000195807"/>
    </source>
</evidence>
<dbReference type="OrthoDB" id="7609399at2"/>
<name>A0A217EYZ3_9SPHN</name>
<dbReference type="Proteomes" id="UP000195807">
    <property type="component" value="Plasmid pCME4A9II"/>
</dbReference>
<keyword evidence="2" id="KW-1185">Reference proteome</keyword>